<protein>
    <recommendedName>
        <fullName evidence="5">Alpha/beta hydrolase fold-3 domain-containing protein</fullName>
    </recommendedName>
</protein>
<dbReference type="PROSITE" id="PS50297">
    <property type="entry name" value="ANK_REP_REGION"/>
    <property type="match status" value="4"/>
</dbReference>
<dbReference type="RefSeq" id="XP_040732099.1">
    <property type="nucleotide sequence ID" value="XM_040875868.1"/>
</dbReference>
<dbReference type="InterPro" id="IPR013094">
    <property type="entry name" value="AB_hydrolase_3"/>
</dbReference>
<dbReference type="InterPro" id="IPR002110">
    <property type="entry name" value="Ankyrin_rpt"/>
</dbReference>
<feature type="repeat" description="ANK" evidence="3">
    <location>
        <begin position="470"/>
        <end position="502"/>
    </location>
</feature>
<dbReference type="Pfam" id="PF07859">
    <property type="entry name" value="Abhydrolase_3"/>
    <property type="match status" value="1"/>
</dbReference>
<dbReference type="Gene3D" id="3.40.50.1820">
    <property type="entry name" value="alpha/beta hydrolase"/>
    <property type="match status" value="1"/>
</dbReference>
<feature type="repeat" description="ANK" evidence="3">
    <location>
        <begin position="536"/>
        <end position="568"/>
    </location>
</feature>
<evidence type="ECO:0000256" key="1">
    <source>
        <dbReference type="ARBA" id="ARBA00022737"/>
    </source>
</evidence>
<dbReference type="PANTHER" id="PTHR24126:SF14">
    <property type="entry name" value="ANK_REP_REGION DOMAIN-CONTAINING PROTEIN"/>
    <property type="match status" value="1"/>
</dbReference>
<dbReference type="GeneID" id="63792811"/>
<name>A0A364KVL6_TALAM</name>
<sequence>MMSKTVFQPLHDSIRNELDPEYVKLHDNILQYCAPSESETWSPDIRSRGSLVAFASPKLVEVGNISDFNVDEYQVRVFTPETETPSGGWPCFIYYHGGGWVIGDLSSENGFLTHICKYINCVVVSINYRHAPEHCYPVAIDNSFAGLKWVFTPETATKLSIDTKKIAVGGLSAGGGLAATVSMKAALDPEMVEKIVRQILICPVIDNTATVDSVWATSMHSPWLTPSRMTWYRNMYFRSEEETRNWDASPCFAPEEVLRSSPSTFLAIAECDLLAPEAIQYGKALQNSGVNVDAQMYAGATHSVLILAGLHEVGQKLIHDRDSGSKARTKTSKHSKQRTTSRANSWHNKCIRRHIVMDVISLSDGGENHHSEADRPQEPPLDTRTRAWNGRADRRPRMEHLPRGNDDELDELASDREDIVVEKDVPSSGAKPVIVGIDTPLHAAVRNEDYDAINKALLFEGAEINARNASGKTALHIALDERNLGLLKTLMPFGPDLDLKSPDGMAPLHSVVTMGWEEGTKLLLRYDLDINATNADGNTALHIACSAGHRDIARELLQDGANVRIRDSDGKTPLQLAVASRTRRLPELLLDYGANIDDIRRGRELGNEDAKPGATHKNPATDLNKEIKQDAIQANGTTDLDPVFAKFSADHWDGVRRNNGDGFILANYDNHDIFFDAKVEMIRLLMHEGQEMHAIQLKLNFMKPFSTRNRIRYAKVDVKFAAFKSGNIPHIHSIMPQADRVEVSEQEISSGQTLTLGATGGGGPSNVNISMEGTKSRKSTFKGVRIIHGVVKDKMHASWRMYEEPGSQSGLPEIVRLLLLVQCKAEFDVHLSMSVKACHVSSFGFPRSLVAKSKSPYRVPDVATMLKLERAMKLKNILNVADRAATSVEEAIMLEREFARSIENHSKKALIMEAGSRDDFVREWSNIADASREGDFSILHDKLTQLELKEYTQRVTEEIIMEPERRSTRIIRETTPRRYRSPSFRRRRSNDFEDVEKFDRIYTREPGRRLAVDSLRRERPYNSQARNAMESFSAVGPGYKVSRLA</sequence>
<dbReference type="InterPro" id="IPR036770">
    <property type="entry name" value="Ankyrin_rpt-contain_sf"/>
</dbReference>
<feature type="region of interest" description="Disordered" evidence="4">
    <location>
        <begin position="318"/>
        <end position="344"/>
    </location>
</feature>
<evidence type="ECO:0000313" key="7">
    <source>
        <dbReference type="Proteomes" id="UP000249363"/>
    </source>
</evidence>
<keyword evidence="1" id="KW-0677">Repeat</keyword>
<gene>
    <name evidence="6" type="ORF">BHQ10_003595</name>
</gene>
<dbReference type="AlphaFoldDB" id="A0A364KVL6"/>
<dbReference type="Pfam" id="PF12796">
    <property type="entry name" value="Ank_2"/>
    <property type="match status" value="1"/>
</dbReference>
<evidence type="ECO:0000313" key="6">
    <source>
        <dbReference type="EMBL" id="RAO67583.1"/>
    </source>
</evidence>
<dbReference type="SMART" id="SM00248">
    <property type="entry name" value="ANK"/>
    <property type="match status" value="5"/>
</dbReference>
<dbReference type="Pfam" id="PF00023">
    <property type="entry name" value="Ank"/>
    <property type="match status" value="1"/>
</dbReference>
<dbReference type="PROSITE" id="PS50088">
    <property type="entry name" value="ANK_REPEAT"/>
    <property type="match status" value="5"/>
</dbReference>
<accession>A0A364KVL6</accession>
<feature type="compositionally biased region" description="Basic residues" evidence="4">
    <location>
        <begin position="327"/>
        <end position="339"/>
    </location>
</feature>
<dbReference type="Gene3D" id="1.25.40.20">
    <property type="entry name" value="Ankyrin repeat-containing domain"/>
    <property type="match status" value="1"/>
</dbReference>
<reference evidence="6 7" key="1">
    <citation type="journal article" date="2017" name="Biotechnol. Biofuels">
        <title>Differential beta-glucosidase expression as a function of carbon source availability in Talaromyces amestolkiae: a genomic and proteomic approach.</title>
        <authorList>
            <person name="de Eugenio L.I."/>
            <person name="Mendez-Liter J.A."/>
            <person name="Nieto-Dominguez M."/>
            <person name="Alonso L."/>
            <person name="Gil-Munoz J."/>
            <person name="Barriuso J."/>
            <person name="Prieto A."/>
            <person name="Martinez M.J."/>
        </authorList>
    </citation>
    <scope>NUCLEOTIDE SEQUENCE [LARGE SCALE GENOMIC DNA]</scope>
    <source>
        <strain evidence="6 7">CIB</strain>
    </source>
</reference>
<organism evidence="6 7">
    <name type="scientific">Talaromyces amestolkiae</name>
    <dbReference type="NCBI Taxonomy" id="1196081"/>
    <lineage>
        <taxon>Eukaryota</taxon>
        <taxon>Fungi</taxon>
        <taxon>Dikarya</taxon>
        <taxon>Ascomycota</taxon>
        <taxon>Pezizomycotina</taxon>
        <taxon>Eurotiomycetes</taxon>
        <taxon>Eurotiomycetidae</taxon>
        <taxon>Eurotiales</taxon>
        <taxon>Trichocomaceae</taxon>
        <taxon>Talaromyces</taxon>
        <taxon>Talaromyces sect. Talaromyces</taxon>
    </lineage>
</organism>
<feature type="repeat" description="ANK" evidence="3">
    <location>
        <begin position="503"/>
        <end position="535"/>
    </location>
</feature>
<evidence type="ECO:0000256" key="3">
    <source>
        <dbReference type="PROSITE-ProRule" id="PRU00023"/>
    </source>
</evidence>
<dbReference type="PANTHER" id="PTHR24126">
    <property type="entry name" value="ANKYRIN REPEAT, PH AND SEC7 DOMAIN CONTAINING PROTEIN SECG-RELATED"/>
    <property type="match status" value="1"/>
</dbReference>
<feature type="region of interest" description="Disordered" evidence="4">
    <location>
        <begin position="604"/>
        <end position="623"/>
    </location>
</feature>
<feature type="repeat" description="ANK" evidence="3">
    <location>
        <begin position="439"/>
        <end position="469"/>
    </location>
</feature>
<dbReference type="GO" id="GO:0016787">
    <property type="term" value="F:hydrolase activity"/>
    <property type="evidence" value="ECO:0007669"/>
    <property type="project" value="InterPro"/>
</dbReference>
<dbReference type="STRING" id="1196081.A0A364KVL6"/>
<dbReference type="SUPFAM" id="SSF53474">
    <property type="entry name" value="alpha/beta-Hydrolases"/>
    <property type="match status" value="1"/>
</dbReference>
<feature type="domain" description="Alpha/beta hydrolase fold-3" evidence="5">
    <location>
        <begin position="93"/>
        <end position="304"/>
    </location>
</feature>
<dbReference type="Proteomes" id="UP000249363">
    <property type="component" value="Unassembled WGS sequence"/>
</dbReference>
<feature type="compositionally biased region" description="Basic and acidic residues" evidence="4">
    <location>
        <begin position="366"/>
        <end position="406"/>
    </location>
</feature>
<evidence type="ECO:0000256" key="4">
    <source>
        <dbReference type="SAM" id="MobiDB-lite"/>
    </source>
</evidence>
<keyword evidence="7" id="KW-1185">Reference proteome</keyword>
<dbReference type="OrthoDB" id="366390at2759"/>
<proteinExistence type="predicted"/>
<keyword evidence="2 3" id="KW-0040">ANK repeat</keyword>
<feature type="repeat" description="ANK" evidence="3">
    <location>
        <begin position="569"/>
        <end position="601"/>
    </location>
</feature>
<evidence type="ECO:0000256" key="2">
    <source>
        <dbReference type="ARBA" id="ARBA00023043"/>
    </source>
</evidence>
<comment type="caution">
    <text evidence="6">The sequence shown here is derived from an EMBL/GenBank/DDBJ whole genome shotgun (WGS) entry which is preliminary data.</text>
</comment>
<feature type="region of interest" description="Disordered" evidence="4">
    <location>
        <begin position="364"/>
        <end position="411"/>
    </location>
</feature>
<dbReference type="EMBL" id="MIKG01000005">
    <property type="protein sequence ID" value="RAO67583.1"/>
    <property type="molecule type" value="Genomic_DNA"/>
</dbReference>
<dbReference type="SUPFAM" id="SSF48403">
    <property type="entry name" value="Ankyrin repeat"/>
    <property type="match status" value="1"/>
</dbReference>
<evidence type="ECO:0000259" key="5">
    <source>
        <dbReference type="Pfam" id="PF07859"/>
    </source>
</evidence>
<dbReference type="InterPro" id="IPR029058">
    <property type="entry name" value="AB_hydrolase_fold"/>
</dbReference>